<dbReference type="SUPFAM" id="SSF51735">
    <property type="entry name" value="NAD(P)-binding Rossmann-fold domains"/>
    <property type="match status" value="1"/>
</dbReference>
<evidence type="ECO:0000259" key="3">
    <source>
        <dbReference type="Pfam" id="PF05368"/>
    </source>
</evidence>
<dbReference type="InterPro" id="IPR051164">
    <property type="entry name" value="NmrA-like_oxidored"/>
</dbReference>
<proteinExistence type="inferred from homology"/>
<reference evidence="4" key="1">
    <citation type="journal article" date="2020" name="Stud. Mycol.">
        <title>101 Dothideomycetes genomes: a test case for predicting lifestyles and emergence of pathogens.</title>
        <authorList>
            <person name="Haridas S."/>
            <person name="Albert R."/>
            <person name="Binder M."/>
            <person name="Bloem J."/>
            <person name="Labutti K."/>
            <person name="Salamov A."/>
            <person name="Andreopoulos B."/>
            <person name="Baker S."/>
            <person name="Barry K."/>
            <person name="Bills G."/>
            <person name="Bluhm B."/>
            <person name="Cannon C."/>
            <person name="Castanera R."/>
            <person name="Culley D."/>
            <person name="Daum C."/>
            <person name="Ezra D."/>
            <person name="Gonzalez J."/>
            <person name="Henrissat B."/>
            <person name="Kuo A."/>
            <person name="Liang C."/>
            <person name="Lipzen A."/>
            <person name="Lutzoni F."/>
            <person name="Magnuson J."/>
            <person name="Mondo S."/>
            <person name="Nolan M."/>
            <person name="Ohm R."/>
            <person name="Pangilinan J."/>
            <person name="Park H.-J."/>
            <person name="Ramirez L."/>
            <person name="Alfaro M."/>
            <person name="Sun H."/>
            <person name="Tritt A."/>
            <person name="Yoshinaga Y."/>
            <person name="Zwiers L.-H."/>
            <person name="Turgeon B."/>
            <person name="Goodwin S."/>
            <person name="Spatafora J."/>
            <person name="Crous P."/>
            <person name="Grigoriev I."/>
        </authorList>
    </citation>
    <scope>NUCLEOTIDE SEQUENCE</scope>
    <source>
        <strain evidence="4">CBS 130266</strain>
    </source>
</reference>
<dbReference type="Gene3D" id="3.40.50.720">
    <property type="entry name" value="NAD(P)-binding Rossmann-like Domain"/>
    <property type="match status" value="1"/>
</dbReference>
<dbReference type="Proteomes" id="UP000800235">
    <property type="component" value="Unassembled WGS sequence"/>
</dbReference>
<dbReference type="PANTHER" id="PTHR42748:SF14">
    <property type="entry name" value="SNOAL-LIKE DOMAIN-CONTAINING PROTEIN"/>
    <property type="match status" value="1"/>
</dbReference>
<feature type="domain" description="NmrA-like" evidence="3">
    <location>
        <begin position="8"/>
        <end position="256"/>
    </location>
</feature>
<evidence type="ECO:0000313" key="4">
    <source>
        <dbReference type="EMBL" id="KAF2416440.1"/>
    </source>
</evidence>
<evidence type="ECO:0000313" key="5">
    <source>
        <dbReference type="Proteomes" id="UP000800235"/>
    </source>
</evidence>
<dbReference type="InterPro" id="IPR036291">
    <property type="entry name" value="NAD(P)-bd_dom_sf"/>
</dbReference>
<organism evidence="4 5">
    <name type="scientific">Tothia fuscella</name>
    <dbReference type="NCBI Taxonomy" id="1048955"/>
    <lineage>
        <taxon>Eukaryota</taxon>
        <taxon>Fungi</taxon>
        <taxon>Dikarya</taxon>
        <taxon>Ascomycota</taxon>
        <taxon>Pezizomycotina</taxon>
        <taxon>Dothideomycetes</taxon>
        <taxon>Pleosporomycetidae</taxon>
        <taxon>Venturiales</taxon>
        <taxon>Cylindrosympodiaceae</taxon>
        <taxon>Tothia</taxon>
    </lineage>
</organism>
<dbReference type="AlphaFoldDB" id="A0A9P4NE97"/>
<protein>
    <submittedName>
        <fullName evidence="4">NAD(P)-binding protein</fullName>
    </submittedName>
</protein>
<evidence type="ECO:0000256" key="1">
    <source>
        <dbReference type="ARBA" id="ARBA00006328"/>
    </source>
</evidence>
<dbReference type="InterPro" id="IPR008030">
    <property type="entry name" value="NmrA-like"/>
</dbReference>
<accession>A0A9P4NE97</accession>
<sequence>MTTSTPPKVFIVGGTGAQGRPTIHSLVKDNAYAVRVLTRDTKASHAQSLKELGDHVELMEGTFADEATLHAGFRGCTYAFVNIDGFKTGEKTELFWAIRAYEIAIEEGIKFFVYGNVDYAYKKGGYDPKYRCGHYDGKGRIGEWILQQTKDNGGEMGAALFTTEPYLEMSIADMTIMTPTVKDGVVAWRLPLGEGAVPHVALEDCDVYVRWLLDKQDRANGMDLEVAIDHIHYADFAKAFEKLTGHPAKYVDTSLEEYWATGPLARVADRPCGYNSKGEAGSLTIRENFTGFWNVWKYSGGNKGVVRRDYGLLDEIHPERIRSAEEWLGREQDRGLNAGLGNLWNRVNNLKPVLKGTEDMLSGKTGKL</sequence>
<keyword evidence="5" id="KW-1185">Reference proteome</keyword>
<gene>
    <name evidence="4" type="ORF">EJ08DRAFT_106384</name>
</gene>
<dbReference type="Pfam" id="PF05368">
    <property type="entry name" value="NmrA"/>
    <property type="match status" value="1"/>
</dbReference>
<dbReference type="GO" id="GO:0005634">
    <property type="term" value="C:nucleus"/>
    <property type="evidence" value="ECO:0007669"/>
    <property type="project" value="TreeGrafter"/>
</dbReference>
<dbReference type="PANTHER" id="PTHR42748">
    <property type="entry name" value="NITROGEN METABOLITE REPRESSION PROTEIN NMRA FAMILY MEMBER"/>
    <property type="match status" value="1"/>
</dbReference>
<keyword evidence="2" id="KW-0521">NADP</keyword>
<name>A0A9P4NE97_9PEZI</name>
<comment type="caution">
    <text evidence="4">The sequence shown here is derived from an EMBL/GenBank/DDBJ whole genome shotgun (WGS) entry which is preliminary data.</text>
</comment>
<dbReference type="EMBL" id="MU007158">
    <property type="protein sequence ID" value="KAF2416440.1"/>
    <property type="molecule type" value="Genomic_DNA"/>
</dbReference>
<comment type="similarity">
    <text evidence="1">Belongs to the NmrA-type oxidoreductase family.</text>
</comment>
<dbReference type="Gene3D" id="3.90.25.10">
    <property type="entry name" value="UDP-galactose 4-epimerase, domain 1"/>
    <property type="match status" value="1"/>
</dbReference>
<dbReference type="OrthoDB" id="300709at2759"/>
<evidence type="ECO:0000256" key="2">
    <source>
        <dbReference type="ARBA" id="ARBA00022857"/>
    </source>
</evidence>